<dbReference type="AlphaFoldDB" id="A0A1M5C0I6"/>
<sequence length="787" mass="89491">MADLASFSVDLEEICPEHGPVGLNSCPNPDCRAFGFGFRAVPKRLPRVGRKKTRCETAAAVQYFQLHRPGSYTLTGTDKENARVCRAFERKKDPLEWRDNRTMTCRAELLNGTICGTKFTILSEDHLNAEVDRLRNMNGVLNGPACGACGRRYLDAPEEFSMNGAHQRKTAGGGSAPKAIRVIHRPCKGCRGARFTISIPHARQKTTKDNIRILNALVNSAGINDVRRILGANGTGSKIGISRIYDRIAWFEQVFLAYEREMLKRWKKKKERSRKETVHRLSHDDLILSVNWEASSTRATTQLNCAVTADVDSGYVYRIDVDFDPTVSPIEFFRQSFLDEMGMPQNIAWSPARAGGSRMPLFAWQRPTGRYHEPHFFAACENELKAFMKRASRAMGKKDAQLQAILSRVEREIDTVRLIGQDWFGFKVDAEHTGGSFRGMTTRDIYTKAAHFVALKEMLPAGSIILTTEQEATLPRLLPHIFRDEIQQNRFVWLAMAFNKKAKKPEILRKVKDYRDQWQKFYNEGLYDKRFDLGQDPQEITKAFIAEKMKTAVRTGSKGDRPFPISNFEQAFMPSLWVQTPTQASGELDKTVGFPLVGTWLRNELRPLPFNTDVQTLDHEVKNEIAELVYNATLQPVSTFMNAVRERLGATVRAGGGARVGGSYVQGAMFNPRILISLLNIFRVHYNYFELRPYVAPHNEEKETKGRSSSHWAIRYPGTDELIPLRPLNKRTPQKKTPAMRHGIEAHVRDKCGALQVPNLYRTLYRPWLYAGTPVGKRFERSRRSQV</sequence>
<protein>
    <submittedName>
        <fullName evidence="1">Uncharacterized protein</fullName>
    </submittedName>
</protein>
<dbReference type="OrthoDB" id="7877023at2"/>
<keyword evidence="2" id="KW-1185">Reference proteome</keyword>
<evidence type="ECO:0000313" key="2">
    <source>
        <dbReference type="Proteomes" id="UP000325134"/>
    </source>
</evidence>
<accession>A0A1M5C0I6</accession>
<proteinExistence type="predicted"/>
<name>A0A1M5C0I6_9RHOB</name>
<gene>
    <name evidence="1" type="ORF">SAMN05444279_1661</name>
</gene>
<evidence type="ECO:0000313" key="1">
    <source>
        <dbReference type="EMBL" id="SHF48263.1"/>
    </source>
</evidence>
<reference evidence="1 2" key="1">
    <citation type="submission" date="2016-11" db="EMBL/GenBank/DDBJ databases">
        <authorList>
            <person name="Varghese N."/>
            <person name="Submissions S."/>
        </authorList>
    </citation>
    <scope>NUCLEOTIDE SEQUENCE [LARGE SCALE GENOMIC DNA]</scope>
    <source>
        <strain evidence="1 2">DSM 29341</strain>
    </source>
</reference>
<dbReference type="EMBL" id="FQVK01000066">
    <property type="protein sequence ID" value="SHF48263.1"/>
    <property type="molecule type" value="Genomic_DNA"/>
</dbReference>
<organism evidence="1 2">
    <name type="scientific">Ruegeria intermedia</name>
    <dbReference type="NCBI Taxonomy" id="996115"/>
    <lineage>
        <taxon>Bacteria</taxon>
        <taxon>Pseudomonadati</taxon>
        <taxon>Pseudomonadota</taxon>
        <taxon>Alphaproteobacteria</taxon>
        <taxon>Rhodobacterales</taxon>
        <taxon>Roseobacteraceae</taxon>
        <taxon>Ruegeria</taxon>
    </lineage>
</organism>
<dbReference type="RefSeq" id="WP_149777561.1">
    <property type="nucleotide sequence ID" value="NZ_FQVK01000066.1"/>
</dbReference>
<dbReference type="Proteomes" id="UP000325134">
    <property type="component" value="Unassembled WGS sequence"/>
</dbReference>